<evidence type="ECO:0000259" key="7">
    <source>
        <dbReference type="Pfam" id="PF05681"/>
    </source>
</evidence>
<dbReference type="EMBL" id="JAVDRP010000038">
    <property type="protein sequence ID" value="MDR6413189.1"/>
    <property type="molecule type" value="Genomic_DNA"/>
</dbReference>
<dbReference type="RefSeq" id="WP_310127659.1">
    <property type="nucleotide sequence ID" value="NZ_JAVDQV010000021.1"/>
</dbReference>
<evidence type="ECO:0000256" key="3">
    <source>
        <dbReference type="ARBA" id="ARBA00022723"/>
    </source>
</evidence>
<name>A0ABU1M2D9_9BURK</name>
<dbReference type="InterPro" id="IPR004646">
    <property type="entry name" value="Fe-S_hydro-lyase_TtdA-typ_cat"/>
</dbReference>
<evidence type="ECO:0000256" key="2">
    <source>
        <dbReference type="ARBA" id="ARBA00022485"/>
    </source>
</evidence>
<comment type="similarity">
    <text evidence="1">Belongs to the class-I fumarase family.</text>
</comment>
<sequence length="233" mass="24892">MILIGQDDLIRQIEPAVRKLCASMDITRIGGCSVFVTLGMDVQWHDVTKTLAQIVEAGVLQQTGDVPIEIHYNIVPGSSIKLRIALSDGDAQVRALLKMLNPSDSIVDWAVQAAPSWDQGRSANQVLGLGIGGNPELAMQMARVALFEPHDIARVIARGANDWCEQLRVEMMSACASAGYPVKDVLIVTAPTHAGTKPVALMCGEPFANRVAHIVLNGDLMQRGAAVTALSSC</sequence>
<evidence type="ECO:0000256" key="5">
    <source>
        <dbReference type="ARBA" id="ARBA00023014"/>
    </source>
</evidence>
<protein>
    <submittedName>
        <fullName evidence="8">Tartrate dehydratase alpha subunit/fumarate hydratase class I-like protein</fullName>
    </submittedName>
</protein>
<gene>
    <name evidence="8" type="ORF">J2804_006627</name>
</gene>
<accession>A0ABU1M2D9</accession>
<dbReference type="Proteomes" id="UP001264340">
    <property type="component" value="Unassembled WGS sequence"/>
</dbReference>
<comment type="caution">
    <text evidence="8">The sequence shown here is derived from an EMBL/GenBank/DDBJ whole genome shotgun (WGS) entry which is preliminary data.</text>
</comment>
<evidence type="ECO:0000313" key="9">
    <source>
        <dbReference type="Proteomes" id="UP001264340"/>
    </source>
</evidence>
<keyword evidence="9" id="KW-1185">Reference proteome</keyword>
<feature type="domain" description="Fe-S hydro-lyase tartrate dehydratase alpha-type catalytic" evidence="7">
    <location>
        <begin position="65"/>
        <end position="203"/>
    </location>
</feature>
<organism evidence="8 9">
    <name type="scientific">Paraburkholderia terricola</name>
    <dbReference type="NCBI Taxonomy" id="169427"/>
    <lineage>
        <taxon>Bacteria</taxon>
        <taxon>Pseudomonadati</taxon>
        <taxon>Pseudomonadota</taxon>
        <taxon>Betaproteobacteria</taxon>
        <taxon>Burkholderiales</taxon>
        <taxon>Burkholderiaceae</taxon>
        <taxon>Paraburkholderia</taxon>
    </lineage>
</organism>
<keyword evidence="2" id="KW-0004">4Fe-4S</keyword>
<proteinExistence type="inferred from homology"/>
<dbReference type="PANTHER" id="PTHR43351:SF2">
    <property type="entry name" value="L(+)-TARTRATE DEHYDRATASE SUBUNIT BETA-RELATED"/>
    <property type="match status" value="1"/>
</dbReference>
<keyword evidence="5" id="KW-0411">Iron-sulfur</keyword>
<evidence type="ECO:0000256" key="6">
    <source>
        <dbReference type="ARBA" id="ARBA00023239"/>
    </source>
</evidence>
<evidence type="ECO:0000256" key="4">
    <source>
        <dbReference type="ARBA" id="ARBA00023004"/>
    </source>
</evidence>
<keyword evidence="6" id="KW-0456">Lyase</keyword>
<dbReference type="PANTHER" id="PTHR43351">
    <property type="entry name" value="L(+)-TARTRATE DEHYDRATASE SUBUNIT BETA"/>
    <property type="match status" value="1"/>
</dbReference>
<keyword evidence="4" id="KW-0408">Iron</keyword>
<evidence type="ECO:0000313" key="8">
    <source>
        <dbReference type="EMBL" id="MDR6413189.1"/>
    </source>
</evidence>
<dbReference type="Pfam" id="PF05681">
    <property type="entry name" value="Fumerase"/>
    <property type="match status" value="1"/>
</dbReference>
<keyword evidence="3" id="KW-0479">Metal-binding</keyword>
<reference evidence="8 9" key="1">
    <citation type="submission" date="2023-07" db="EMBL/GenBank/DDBJ databases">
        <title>Sorghum-associated microbial communities from plants grown in Nebraska, USA.</title>
        <authorList>
            <person name="Schachtman D."/>
        </authorList>
    </citation>
    <scope>NUCLEOTIDE SEQUENCE [LARGE SCALE GENOMIC DNA]</scope>
    <source>
        <strain evidence="8 9">DS1316</strain>
    </source>
</reference>
<evidence type="ECO:0000256" key="1">
    <source>
        <dbReference type="ARBA" id="ARBA00008876"/>
    </source>
</evidence>